<dbReference type="SUPFAM" id="SSF53720">
    <property type="entry name" value="ALDH-like"/>
    <property type="match status" value="1"/>
</dbReference>
<dbReference type="GO" id="GO:0008911">
    <property type="term" value="F:lactaldehyde dehydrogenase (NAD+) activity"/>
    <property type="evidence" value="ECO:0007669"/>
    <property type="project" value="TreeGrafter"/>
</dbReference>
<sequence>MDVQHSDSLFIAEPFVPGHSKPKGAVLKTFVRPQDGVHIGDIVESGAEGVAVAVASSRAAFRAFKSSSIHDRMALLKQASDAIRGSAADIAKLICEDVGKPIKAANFEANRGCDFIDACIAAVSQLRGEVLPLDAVATGRGLTGFTKRVPYGVVGGITPFNAPVNLLLQKVMPAVAVGNAIVVKPALSGSRVATQLAKLFLEAGWPQGLFNVVTGDRETALALAAHPDVDAISFTGGTAAGHDLVRAAGAKKFVAELGSNAANIVLGDADLKFAATRIASAGFEASGQQCISAQRVLVQRSVLGEFLALFTAAAKAMKVGLASDPATDVGPMVHLAAAERVMSMVEDAVAKGATVALKPERDGATVSPGILVDIAKNSRLWKDEVFGPIVAVVPFDMIDEAIELANDSDFGLQGAVFTQGLSHALRFAEDMDVGSLWINEASRFRLDMYPFGGVKQSGIGREGVVYAMEELSQVKFIGIRSQPLS</sequence>
<evidence type="ECO:0000256" key="1">
    <source>
        <dbReference type="ARBA" id="ARBA00009986"/>
    </source>
</evidence>
<comment type="similarity">
    <text evidence="1">Belongs to the aldehyde dehydrogenase family.</text>
</comment>
<dbReference type="Gene3D" id="3.40.309.10">
    <property type="entry name" value="Aldehyde Dehydrogenase, Chain A, domain 2"/>
    <property type="match status" value="1"/>
</dbReference>
<dbReference type="STRING" id="1235591.CAK95_14290"/>
<dbReference type="KEGG" id="psin:CAK95_14290"/>
<organism evidence="4 5">
    <name type="scientific">Pseudorhodoplanes sinuspersici</name>
    <dbReference type="NCBI Taxonomy" id="1235591"/>
    <lineage>
        <taxon>Bacteria</taxon>
        <taxon>Pseudomonadati</taxon>
        <taxon>Pseudomonadota</taxon>
        <taxon>Alphaproteobacteria</taxon>
        <taxon>Hyphomicrobiales</taxon>
        <taxon>Pseudorhodoplanes</taxon>
    </lineage>
</organism>
<protein>
    <recommendedName>
        <fullName evidence="3">Aldehyde dehydrogenase domain-containing protein</fullName>
    </recommendedName>
</protein>
<accession>A0A1W6ZRW9</accession>
<evidence type="ECO:0000313" key="5">
    <source>
        <dbReference type="Proteomes" id="UP000194137"/>
    </source>
</evidence>
<gene>
    <name evidence="4" type="ORF">CAK95_14290</name>
</gene>
<dbReference type="Pfam" id="PF00171">
    <property type="entry name" value="Aldedh"/>
    <property type="match status" value="1"/>
</dbReference>
<evidence type="ECO:0000259" key="3">
    <source>
        <dbReference type="Pfam" id="PF00171"/>
    </source>
</evidence>
<dbReference type="EMBL" id="CP021112">
    <property type="protein sequence ID" value="ARQ00120.1"/>
    <property type="molecule type" value="Genomic_DNA"/>
</dbReference>
<feature type="domain" description="Aldehyde dehydrogenase" evidence="3">
    <location>
        <begin position="31"/>
        <end position="477"/>
    </location>
</feature>
<dbReference type="PANTHER" id="PTHR42991">
    <property type="entry name" value="ALDEHYDE DEHYDROGENASE"/>
    <property type="match status" value="1"/>
</dbReference>
<dbReference type="Gene3D" id="3.40.605.10">
    <property type="entry name" value="Aldehyde Dehydrogenase, Chain A, domain 1"/>
    <property type="match status" value="1"/>
</dbReference>
<dbReference type="InterPro" id="IPR016162">
    <property type="entry name" value="Ald_DH_N"/>
</dbReference>
<evidence type="ECO:0000256" key="2">
    <source>
        <dbReference type="ARBA" id="ARBA00023002"/>
    </source>
</evidence>
<dbReference type="InterPro" id="IPR016163">
    <property type="entry name" value="Ald_DH_C"/>
</dbReference>
<dbReference type="Proteomes" id="UP000194137">
    <property type="component" value="Chromosome"/>
</dbReference>
<dbReference type="InterPro" id="IPR016161">
    <property type="entry name" value="Ald_DH/histidinol_DH"/>
</dbReference>
<proteinExistence type="inferred from homology"/>
<keyword evidence="5" id="KW-1185">Reference proteome</keyword>
<keyword evidence="2" id="KW-0560">Oxidoreductase</keyword>
<dbReference type="AlphaFoldDB" id="A0A1W6ZRW9"/>
<dbReference type="PANTHER" id="PTHR42991:SF1">
    <property type="entry name" value="ALDEHYDE DEHYDROGENASE"/>
    <property type="match status" value="1"/>
</dbReference>
<reference evidence="4 5" key="1">
    <citation type="submission" date="2017-05" db="EMBL/GenBank/DDBJ databases">
        <title>Full genome sequence of Pseudorhodoplanes sinuspersici.</title>
        <authorList>
            <person name="Dastgheib S.M.M."/>
            <person name="Shavandi M."/>
            <person name="Tirandaz H."/>
        </authorList>
    </citation>
    <scope>NUCLEOTIDE SEQUENCE [LARGE SCALE GENOMIC DNA]</scope>
    <source>
        <strain evidence="4 5">RIPI110</strain>
    </source>
</reference>
<dbReference type="InterPro" id="IPR015590">
    <property type="entry name" value="Aldehyde_DH_dom"/>
</dbReference>
<evidence type="ECO:0000313" key="4">
    <source>
        <dbReference type="EMBL" id="ARQ00120.1"/>
    </source>
</evidence>
<dbReference type="InterPro" id="IPR051020">
    <property type="entry name" value="ALDH-related_metabolic_enz"/>
</dbReference>
<name>A0A1W6ZRW9_9HYPH</name>